<accession>A0A8I0K0Q2</accession>
<dbReference type="NCBIfam" id="TIGR00666">
    <property type="entry name" value="PBP4"/>
    <property type="match status" value="1"/>
</dbReference>
<dbReference type="GO" id="GO:0006508">
    <property type="term" value="P:proteolysis"/>
    <property type="evidence" value="ECO:0007669"/>
    <property type="project" value="InterPro"/>
</dbReference>
<proteinExistence type="inferred from homology"/>
<evidence type="ECO:0000313" key="3">
    <source>
        <dbReference type="EMBL" id="MBC9226058.1"/>
    </source>
</evidence>
<keyword evidence="2 3" id="KW-0378">Hydrolase</keyword>
<comment type="caution">
    <text evidence="3">The sequence shown here is derived from an EMBL/GenBank/DDBJ whole genome shotgun (WGS) entry which is preliminary data.</text>
</comment>
<keyword evidence="3" id="KW-0121">Carboxypeptidase</keyword>
<dbReference type="EC" id="3.4.16.4" evidence="3"/>
<dbReference type="Proteomes" id="UP000620591">
    <property type="component" value="Unassembled WGS sequence"/>
</dbReference>
<dbReference type="SUPFAM" id="SSF56601">
    <property type="entry name" value="beta-lactamase/transpeptidase-like"/>
    <property type="match status" value="1"/>
</dbReference>
<organism evidence="3 4">
    <name type="scientific">Aeromicrobium senzhongii</name>
    <dbReference type="NCBI Taxonomy" id="2663859"/>
    <lineage>
        <taxon>Bacteria</taxon>
        <taxon>Bacillati</taxon>
        <taxon>Actinomycetota</taxon>
        <taxon>Actinomycetes</taxon>
        <taxon>Propionibacteriales</taxon>
        <taxon>Nocardioidaceae</taxon>
        <taxon>Aeromicrobium</taxon>
    </lineage>
</organism>
<dbReference type="InterPro" id="IPR012338">
    <property type="entry name" value="Beta-lactam/transpept-like"/>
</dbReference>
<dbReference type="AlphaFoldDB" id="A0A8I0K0Q2"/>
<dbReference type="PANTHER" id="PTHR30023:SF0">
    <property type="entry name" value="PENICILLIN-SENSITIVE CARBOXYPEPTIDASE A"/>
    <property type="match status" value="1"/>
</dbReference>
<dbReference type="InterPro" id="IPR000667">
    <property type="entry name" value="Peptidase_S13"/>
</dbReference>
<dbReference type="EMBL" id="JACTVM010000002">
    <property type="protein sequence ID" value="MBC9226058.1"/>
    <property type="molecule type" value="Genomic_DNA"/>
</dbReference>
<comment type="similarity">
    <text evidence="1">Belongs to the peptidase S13 family.</text>
</comment>
<sequence>MTARGARRGRRTPAAWVLPLLVLVTLASIAALYVRGDLNPILCDGPCAPQYVTPPEGLATQSPDPDEAATVGSGPIDAGALAAAVAGPLQSEALGGRTSLVAVDVRDGAVLIDDAEGAQIPASTTKLLTAVAVLQEWGPDARFETTVVRDGQRLVLVGGGDPYLTDTKSKGSSVERADLATLAAATAKQVGRGPVTLGYDVSLFVGPAVSPAWEEGYVGGVVAPVSPLWVDRGRVGAGRSTDPAADAARRFAELLQARGVEVTGTPTQTEASGTTIATVRSAPLSRIVEQFLADSDNEVAEVLLRQAAIKAGEPGSFAGGAAVVAQVLADAGVDTAGLVINDGSGLSRKNRISARTLAETMAEVSETPRLGSILSGLPVGGFSGTLEDRYVQSGQARGLVRAKTGTLTGVHALAGVVTLSGGRPVAFALMSDDTEGVNPFVTQAALDRVVAAMADCACGA</sequence>
<name>A0A8I0K0Q2_9ACTN</name>
<dbReference type="Pfam" id="PF02113">
    <property type="entry name" value="Peptidase_S13"/>
    <property type="match status" value="2"/>
</dbReference>
<dbReference type="PRINTS" id="PR00922">
    <property type="entry name" value="DADACBPTASE3"/>
</dbReference>
<gene>
    <name evidence="3" type="primary">dacB</name>
    <name evidence="3" type="ORF">IBG24_07010</name>
</gene>
<dbReference type="PANTHER" id="PTHR30023">
    <property type="entry name" value="D-ALANYL-D-ALANINE CARBOXYPEPTIDASE"/>
    <property type="match status" value="1"/>
</dbReference>
<protein>
    <submittedName>
        <fullName evidence="3">D-alanyl-D-alanine carboxypeptidase/D-alanyl-D-alanine-endopeptidase</fullName>
        <ecNumber evidence="3">3.4.16.4</ecNumber>
    </submittedName>
</protein>
<dbReference type="GO" id="GO:0000270">
    <property type="term" value="P:peptidoglycan metabolic process"/>
    <property type="evidence" value="ECO:0007669"/>
    <property type="project" value="TreeGrafter"/>
</dbReference>
<dbReference type="GO" id="GO:0009002">
    <property type="term" value="F:serine-type D-Ala-D-Ala carboxypeptidase activity"/>
    <property type="evidence" value="ECO:0007669"/>
    <property type="project" value="UniProtKB-EC"/>
</dbReference>
<reference evidence="3" key="1">
    <citation type="submission" date="2020-09" db="EMBL/GenBank/DDBJ databases">
        <title>Novel species in genus Aeromicrobium.</title>
        <authorList>
            <person name="Zhang G."/>
        </authorList>
    </citation>
    <scope>NUCLEOTIDE SEQUENCE</scope>
    <source>
        <strain evidence="3">Zg-636</strain>
    </source>
</reference>
<evidence type="ECO:0000313" key="4">
    <source>
        <dbReference type="Proteomes" id="UP000620591"/>
    </source>
</evidence>
<evidence type="ECO:0000256" key="2">
    <source>
        <dbReference type="ARBA" id="ARBA00022801"/>
    </source>
</evidence>
<dbReference type="Gene3D" id="3.40.710.10">
    <property type="entry name" value="DD-peptidase/beta-lactamase superfamily"/>
    <property type="match status" value="2"/>
</dbReference>
<keyword evidence="3" id="KW-0645">Protease</keyword>
<evidence type="ECO:0000256" key="1">
    <source>
        <dbReference type="ARBA" id="ARBA00006096"/>
    </source>
</evidence>